<feature type="domain" description="7TM GPCR serpentine receptor class x (Srx)" evidence="2">
    <location>
        <begin position="12"/>
        <end position="65"/>
    </location>
</feature>
<evidence type="ECO:0000259" key="2">
    <source>
        <dbReference type="Pfam" id="PF10328"/>
    </source>
</evidence>
<dbReference type="InParanoid" id="G0NHR1"/>
<organism evidence="4">
    <name type="scientific">Caenorhabditis brenneri</name>
    <name type="common">Nematode worm</name>
    <dbReference type="NCBI Taxonomy" id="135651"/>
    <lineage>
        <taxon>Eukaryota</taxon>
        <taxon>Metazoa</taxon>
        <taxon>Ecdysozoa</taxon>
        <taxon>Nematoda</taxon>
        <taxon>Chromadorea</taxon>
        <taxon>Rhabditida</taxon>
        <taxon>Rhabditina</taxon>
        <taxon>Rhabditomorpha</taxon>
        <taxon>Rhabditoidea</taxon>
        <taxon>Rhabditidae</taxon>
        <taxon>Peloderinae</taxon>
        <taxon>Caenorhabditis</taxon>
    </lineage>
</organism>
<dbReference type="OrthoDB" id="5833736at2759"/>
<name>G0NHR1_CAEBE</name>
<evidence type="ECO:0000313" key="3">
    <source>
        <dbReference type="EMBL" id="EGT31560.1"/>
    </source>
</evidence>
<proteinExistence type="predicted"/>
<dbReference type="OMA" id="LIYFCPM"/>
<keyword evidence="1" id="KW-0812">Transmembrane</keyword>
<evidence type="ECO:0000256" key="1">
    <source>
        <dbReference type="SAM" id="Phobius"/>
    </source>
</evidence>
<dbReference type="PANTHER" id="PTHR23017">
    <property type="entry name" value="SERPENTINE RECEPTOR, CLASS X"/>
    <property type="match status" value="1"/>
</dbReference>
<gene>
    <name evidence="3" type="ORF">CAEBREN_23814</name>
</gene>
<keyword evidence="1" id="KW-1133">Transmembrane helix</keyword>
<feature type="transmembrane region" description="Helical" evidence="1">
    <location>
        <begin position="7"/>
        <end position="25"/>
    </location>
</feature>
<keyword evidence="4" id="KW-1185">Reference proteome</keyword>
<evidence type="ECO:0000313" key="4">
    <source>
        <dbReference type="Proteomes" id="UP000008068"/>
    </source>
</evidence>
<keyword evidence="1" id="KW-0472">Membrane</keyword>
<dbReference type="AlphaFoldDB" id="G0NHR1"/>
<reference evidence="4" key="1">
    <citation type="submission" date="2011-07" db="EMBL/GenBank/DDBJ databases">
        <authorList>
            <consortium name="Caenorhabditis brenneri Sequencing and Analysis Consortium"/>
            <person name="Wilson R.K."/>
        </authorList>
    </citation>
    <scope>NUCLEOTIDE SEQUENCE [LARGE SCALE GENOMIC DNA]</scope>
    <source>
        <strain evidence="4">PB2801</strain>
    </source>
</reference>
<dbReference type="HOGENOM" id="CLU_2851739_0_0_1"/>
<dbReference type="STRING" id="135651.G0NHR1"/>
<dbReference type="EMBL" id="GL379886">
    <property type="protein sequence ID" value="EGT31560.1"/>
    <property type="molecule type" value="Genomic_DNA"/>
</dbReference>
<dbReference type="Proteomes" id="UP000008068">
    <property type="component" value="Unassembled WGS sequence"/>
</dbReference>
<accession>G0NHR1</accession>
<sequence length="65" mass="7187">MDSANETALALIPITFIGALLNWSILFAIKKLSFFNNSFGSANQALVDALHSTIFLIYFCPMVFL</sequence>
<dbReference type="PANTHER" id="PTHR23017:SF18">
    <property type="entry name" value="G-PROTEIN COUPLED RECEPTORS FAMILY 1 PROFILE DOMAIN-CONTAINING PROTEIN"/>
    <property type="match status" value="1"/>
</dbReference>
<protein>
    <recommendedName>
        <fullName evidence="2">7TM GPCR serpentine receptor class x (Srx) domain-containing protein</fullName>
    </recommendedName>
</protein>
<dbReference type="InterPro" id="IPR019430">
    <property type="entry name" value="7TM_GPCR_serpentine_rcpt_Srx"/>
</dbReference>
<dbReference type="Pfam" id="PF10328">
    <property type="entry name" value="7TM_GPCR_Srx"/>
    <property type="match status" value="1"/>
</dbReference>